<name>A0A8H6CHD5_9LECA</name>
<sequence length="277" mass="31405">MAFPISPQTILEFKLFKEKLHTLLDNVLDQAETLQTTAEEPVVLDRDWIIGKLKDQITTEKYVLEPGAVRVTEGLGNLLKLPRELRDLIYGYAIVDGQTAIVRASKQTHKEASELIFHHGVYRLVIGFGDDVINPPLSQSLVKNVKNLNLRVNGRGFFIDGVDQNLPILRMFDGSNIQRKDCVVTVVCDPFCGGMDASQVVRALDNLTGFERVILELDLEWWGEPWPDTIDETQEYRIWARINGAVHHQKKLLEPTLGTGSYSFDEKGLRLAFHPRK</sequence>
<dbReference type="AlphaFoldDB" id="A0A8H6CHD5"/>
<protein>
    <submittedName>
        <fullName evidence="1">Uncharacterized protein</fullName>
    </submittedName>
</protein>
<gene>
    <name evidence="1" type="ORF">HO133_000096</name>
</gene>
<reference evidence="1 2" key="1">
    <citation type="journal article" date="2020" name="Genomics">
        <title>Complete, high-quality genomes from long-read metagenomic sequencing of two wolf lichen thalli reveals enigmatic genome architecture.</title>
        <authorList>
            <person name="McKenzie S.K."/>
            <person name="Walston R.F."/>
            <person name="Allen J.L."/>
        </authorList>
    </citation>
    <scope>NUCLEOTIDE SEQUENCE [LARGE SCALE GENOMIC DNA]</scope>
    <source>
        <strain evidence="1">WasteWater1</strain>
    </source>
</reference>
<proteinExistence type="predicted"/>
<dbReference type="GeneID" id="59328515"/>
<dbReference type="EMBL" id="JACCJB010000010">
    <property type="protein sequence ID" value="KAF6223254.1"/>
    <property type="molecule type" value="Genomic_DNA"/>
</dbReference>
<dbReference type="RefSeq" id="XP_037152471.1">
    <property type="nucleotide sequence ID" value="XM_037291036.1"/>
</dbReference>
<dbReference type="Proteomes" id="UP000593566">
    <property type="component" value="Unassembled WGS sequence"/>
</dbReference>
<accession>A0A8H6CHD5</accession>
<comment type="caution">
    <text evidence="1">The sequence shown here is derived from an EMBL/GenBank/DDBJ whole genome shotgun (WGS) entry which is preliminary data.</text>
</comment>
<keyword evidence="2" id="KW-1185">Reference proteome</keyword>
<evidence type="ECO:0000313" key="1">
    <source>
        <dbReference type="EMBL" id="KAF6223254.1"/>
    </source>
</evidence>
<organism evidence="1 2">
    <name type="scientific">Letharia lupina</name>
    <dbReference type="NCBI Taxonomy" id="560253"/>
    <lineage>
        <taxon>Eukaryota</taxon>
        <taxon>Fungi</taxon>
        <taxon>Dikarya</taxon>
        <taxon>Ascomycota</taxon>
        <taxon>Pezizomycotina</taxon>
        <taxon>Lecanoromycetes</taxon>
        <taxon>OSLEUM clade</taxon>
        <taxon>Lecanoromycetidae</taxon>
        <taxon>Lecanorales</taxon>
        <taxon>Lecanorineae</taxon>
        <taxon>Parmeliaceae</taxon>
        <taxon>Letharia</taxon>
    </lineage>
</organism>
<evidence type="ECO:0000313" key="2">
    <source>
        <dbReference type="Proteomes" id="UP000593566"/>
    </source>
</evidence>